<comment type="subcellular location">
    <subcellularLocation>
        <location evidence="1">Membrane</location>
        <topology evidence="1">Multi-pass membrane protein</topology>
    </subcellularLocation>
</comment>
<feature type="transmembrane region" description="Helical" evidence="5">
    <location>
        <begin position="129"/>
        <end position="150"/>
    </location>
</feature>
<dbReference type="Proteomes" id="UP001221302">
    <property type="component" value="Unassembled WGS sequence"/>
</dbReference>
<proteinExistence type="predicted"/>
<dbReference type="InterPro" id="IPR052561">
    <property type="entry name" value="ComplexI_Subunit1"/>
</dbReference>
<feature type="transmembrane region" description="Helical" evidence="5">
    <location>
        <begin position="6"/>
        <end position="23"/>
    </location>
</feature>
<dbReference type="Pfam" id="PF00146">
    <property type="entry name" value="NADHdh"/>
    <property type="match status" value="1"/>
</dbReference>
<keyword evidence="3 5" id="KW-1133">Transmembrane helix</keyword>
<feature type="transmembrane region" description="Helical" evidence="5">
    <location>
        <begin position="95"/>
        <end position="117"/>
    </location>
</feature>
<reference evidence="6" key="1">
    <citation type="submission" date="2023-03" db="EMBL/GenBank/DDBJ databases">
        <title>Stygiobacter electus gen. nov., sp. nov., facultatively anaerobic thermotolerant bacterium of the class Ignavibacteria from a well of Yessentuki mineral water deposit.</title>
        <authorList>
            <person name="Podosokorskaya O.A."/>
            <person name="Elcheninov A.G."/>
            <person name="Petrova N.F."/>
            <person name="Zavarzina D.G."/>
            <person name="Kublanov I.V."/>
            <person name="Merkel A.Y."/>
        </authorList>
    </citation>
    <scope>NUCLEOTIDE SEQUENCE</scope>
    <source>
        <strain evidence="6">09-Me</strain>
    </source>
</reference>
<dbReference type="EMBL" id="JARGDL010000013">
    <property type="protein sequence ID" value="MDF1612374.1"/>
    <property type="molecule type" value="Genomic_DNA"/>
</dbReference>
<feature type="transmembrane region" description="Helical" evidence="5">
    <location>
        <begin position="281"/>
        <end position="302"/>
    </location>
</feature>
<dbReference type="RefSeq" id="WP_321536145.1">
    <property type="nucleotide sequence ID" value="NZ_JARGDL010000013.1"/>
</dbReference>
<feature type="transmembrane region" description="Helical" evidence="5">
    <location>
        <begin position="249"/>
        <end position="269"/>
    </location>
</feature>
<gene>
    <name evidence="6" type="ORF">P0M35_09440</name>
</gene>
<comment type="caution">
    <text evidence="6">The sequence shown here is derived from an EMBL/GenBank/DDBJ whole genome shotgun (WGS) entry which is preliminary data.</text>
</comment>
<sequence length="303" mass="34022">MLEGIISLIIVIFISPLFAGMINKYKAIFTGRIGAPVFQPYYELIRLIKKETINASSSSFVSKIAPIIIFLSMIFVSSIIPVGFLKPLISFNGDIILFAYILGLARFLQILSAMDIGSSFEGMGAAREATFALFAEPIFFFSIGSIAFISGHTSMYEIFNSILLNNIGYEIFIIVCSISVFILAITECSRMPVDDPNTHLELTMIHEVMILDNSGFDLFLYQFSSYIKLTIYALIEISFFYPFGKQNHFLGILIFIVGFLTLSITLALVETITSRYKMKLIPQYLLFATSIGILNLLIYTFMK</sequence>
<feature type="transmembrane region" description="Helical" evidence="5">
    <location>
        <begin position="67"/>
        <end position="89"/>
    </location>
</feature>
<evidence type="ECO:0000256" key="1">
    <source>
        <dbReference type="ARBA" id="ARBA00004141"/>
    </source>
</evidence>
<evidence type="ECO:0000313" key="7">
    <source>
        <dbReference type="Proteomes" id="UP001221302"/>
    </source>
</evidence>
<organism evidence="6 7">
    <name type="scientific">Stygiobacter electus</name>
    <dbReference type="NCBI Taxonomy" id="3032292"/>
    <lineage>
        <taxon>Bacteria</taxon>
        <taxon>Pseudomonadati</taxon>
        <taxon>Ignavibacteriota</taxon>
        <taxon>Ignavibacteria</taxon>
        <taxon>Ignavibacteriales</taxon>
        <taxon>Melioribacteraceae</taxon>
        <taxon>Stygiobacter</taxon>
    </lineage>
</organism>
<dbReference type="GO" id="GO:0005886">
    <property type="term" value="C:plasma membrane"/>
    <property type="evidence" value="ECO:0007669"/>
    <property type="project" value="TreeGrafter"/>
</dbReference>
<keyword evidence="7" id="KW-1185">Reference proteome</keyword>
<dbReference type="EC" id="1.6.5.9" evidence="6"/>
<keyword evidence="4 5" id="KW-0472">Membrane</keyword>
<accession>A0AAE3P0Y8</accession>
<keyword evidence="2 5" id="KW-0812">Transmembrane</keyword>
<dbReference type="PANTHER" id="PTHR43359">
    <property type="entry name" value="FORMATE HYDROGENLYASE SUBUNIT 4"/>
    <property type="match status" value="1"/>
</dbReference>
<evidence type="ECO:0000256" key="3">
    <source>
        <dbReference type="ARBA" id="ARBA00022989"/>
    </source>
</evidence>
<evidence type="ECO:0000313" key="6">
    <source>
        <dbReference type="EMBL" id="MDF1612374.1"/>
    </source>
</evidence>
<evidence type="ECO:0000256" key="5">
    <source>
        <dbReference type="SAM" id="Phobius"/>
    </source>
</evidence>
<keyword evidence="6" id="KW-0560">Oxidoreductase</keyword>
<protein>
    <submittedName>
        <fullName evidence="6">NADH-quinone oxidoreductase subunit H</fullName>
        <ecNumber evidence="6">1.6.5.9</ecNumber>
    </submittedName>
</protein>
<dbReference type="PANTHER" id="PTHR43359:SF1">
    <property type="entry name" value="FORMATE HYDROGENLYASE SUBUNIT 4-RELATED"/>
    <property type="match status" value="1"/>
</dbReference>
<feature type="transmembrane region" description="Helical" evidence="5">
    <location>
        <begin position="162"/>
        <end position="185"/>
    </location>
</feature>
<dbReference type="GO" id="GO:0050136">
    <property type="term" value="F:NADH dehydrogenase (quinone) (non-electrogenic) activity"/>
    <property type="evidence" value="ECO:0007669"/>
    <property type="project" value="UniProtKB-EC"/>
</dbReference>
<name>A0AAE3P0Y8_9BACT</name>
<dbReference type="InterPro" id="IPR001694">
    <property type="entry name" value="NADH_UbQ_OxRdtase_su1/FPO"/>
</dbReference>
<feature type="transmembrane region" description="Helical" evidence="5">
    <location>
        <begin position="226"/>
        <end position="243"/>
    </location>
</feature>
<dbReference type="AlphaFoldDB" id="A0AAE3P0Y8"/>
<evidence type="ECO:0000256" key="4">
    <source>
        <dbReference type="ARBA" id="ARBA00023136"/>
    </source>
</evidence>
<evidence type="ECO:0000256" key="2">
    <source>
        <dbReference type="ARBA" id="ARBA00022692"/>
    </source>
</evidence>